<gene>
    <name evidence="4" type="ORF">HPS54_08425</name>
</gene>
<dbReference type="Proteomes" id="UP000820977">
    <property type="component" value="Unassembled WGS sequence"/>
</dbReference>
<dbReference type="Pfam" id="PF01510">
    <property type="entry name" value="Amidase_2"/>
    <property type="match status" value="1"/>
</dbReference>
<dbReference type="InterPro" id="IPR015510">
    <property type="entry name" value="PGRP"/>
</dbReference>
<evidence type="ECO:0000259" key="2">
    <source>
        <dbReference type="SMART" id="SM00644"/>
    </source>
</evidence>
<evidence type="ECO:0000256" key="1">
    <source>
        <dbReference type="ARBA" id="ARBA00007553"/>
    </source>
</evidence>
<dbReference type="EMBL" id="JABKKJ010000013">
    <property type="protein sequence ID" value="NPE25535.1"/>
    <property type="molecule type" value="Genomic_DNA"/>
</dbReference>
<dbReference type="InterPro" id="IPR036505">
    <property type="entry name" value="Amidase/PGRP_sf"/>
</dbReference>
<evidence type="ECO:0000259" key="3">
    <source>
        <dbReference type="SMART" id="SM00701"/>
    </source>
</evidence>
<comment type="caution">
    <text evidence="4">The sequence shown here is derived from an EMBL/GenBank/DDBJ whole genome shotgun (WGS) entry which is preliminary data.</text>
</comment>
<accession>A0ABX2B6C8</accession>
<sequence length="149" mass="16899">MRRITLIIIHCSATRCNRRYTFDRCRRDHISHNGWKDIGYHYYVETDGSVHQGRAEAVSGAHCRNHNAHSIGICYEGGLDSAGRAADTRTAAQKRSLLGLVNDLRRRYPRAIVMGHRDLSPDLDGNGLVTPNEYIKQCPCFDAMHEYGK</sequence>
<feature type="domain" description="Peptidoglycan recognition protein family" evidence="3">
    <location>
        <begin position="1"/>
        <end position="120"/>
    </location>
</feature>
<dbReference type="InterPro" id="IPR002502">
    <property type="entry name" value="Amidase_domain"/>
</dbReference>
<dbReference type="SUPFAM" id="SSF55846">
    <property type="entry name" value="N-acetylmuramoyl-L-alanine amidase-like"/>
    <property type="match status" value="1"/>
</dbReference>
<dbReference type="SMART" id="SM00644">
    <property type="entry name" value="Ami_2"/>
    <property type="match status" value="1"/>
</dbReference>
<dbReference type="PROSITE" id="PS00018">
    <property type="entry name" value="EF_HAND_1"/>
    <property type="match status" value="1"/>
</dbReference>
<name>A0ABX2B6C8_9BACT</name>
<dbReference type="Gene3D" id="3.40.80.10">
    <property type="entry name" value="Peptidoglycan recognition protein-like"/>
    <property type="match status" value="1"/>
</dbReference>
<dbReference type="CDD" id="cd06583">
    <property type="entry name" value="PGRP"/>
    <property type="match status" value="1"/>
</dbReference>
<dbReference type="PANTHER" id="PTHR11022">
    <property type="entry name" value="PEPTIDOGLYCAN RECOGNITION PROTEIN"/>
    <property type="match status" value="1"/>
</dbReference>
<dbReference type="RefSeq" id="WP_172345002.1">
    <property type="nucleotide sequence ID" value="NZ_CASYYZ010000078.1"/>
</dbReference>
<protein>
    <submittedName>
        <fullName evidence="4">N-acetylmuramoyl-L-alanine amidase</fullName>
    </submittedName>
</protein>
<evidence type="ECO:0000313" key="4">
    <source>
        <dbReference type="EMBL" id="NPE25535.1"/>
    </source>
</evidence>
<organism evidence="4 5">
    <name type="scientific">Xylanibacter caecicola</name>
    <dbReference type="NCBI Taxonomy" id="2736294"/>
    <lineage>
        <taxon>Bacteria</taxon>
        <taxon>Pseudomonadati</taxon>
        <taxon>Bacteroidota</taxon>
        <taxon>Bacteroidia</taxon>
        <taxon>Bacteroidales</taxon>
        <taxon>Prevotellaceae</taxon>
        <taxon>Xylanibacter</taxon>
    </lineage>
</organism>
<dbReference type="InterPro" id="IPR018247">
    <property type="entry name" value="EF_Hand_1_Ca_BS"/>
</dbReference>
<proteinExistence type="inferred from homology"/>
<dbReference type="InterPro" id="IPR006619">
    <property type="entry name" value="PGRP_domain_met/bac"/>
</dbReference>
<evidence type="ECO:0000313" key="5">
    <source>
        <dbReference type="Proteomes" id="UP000820977"/>
    </source>
</evidence>
<feature type="domain" description="N-acetylmuramoyl-L-alanine amidase" evidence="2">
    <location>
        <begin position="1"/>
        <end position="127"/>
    </location>
</feature>
<dbReference type="SMART" id="SM00701">
    <property type="entry name" value="PGRP"/>
    <property type="match status" value="1"/>
</dbReference>
<comment type="similarity">
    <text evidence="1">Belongs to the N-acetylmuramoyl-L-alanine amidase 2 family.</text>
</comment>
<keyword evidence="5" id="KW-1185">Reference proteome</keyword>
<reference evidence="4 5" key="1">
    <citation type="submission" date="2020-05" db="EMBL/GenBank/DDBJ databases">
        <title>Distinct polysaccharide utilization as determinants for interspecies competition between intestinal Prevotella spp.</title>
        <authorList>
            <person name="Galvez E.J.C."/>
            <person name="Iljazovic A."/>
            <person name="Strowig T."/>
        </authorList>
    </citation>
    <scope>NUCLEOTIDE SEQUENCE [LARGE SCALE GENOMIC DNA]</scope>
    <source>
        <strain evidence="4 5">PCHR</strain>
    </source>
</reference>
<dbReference type="PANTHER" id="PTHR11022:SF41">
    <property type="entry name" value="PEPTIDOGLYCAN-RECOGNITION PROTEIN LC-RELATED"/>
    <property type="match status" value="1"/>
</dbReference>